<name>A0A8H4IZU6_9PEZI</name>
<feature type="region of interest" description="Disordered" evidence="7">
    <location>
        <begin position="129"/>
        <end position="157"/>
    </location>
</feature>
<comment type="similarity">
    <text evidence="2">Belongs to the REXO1/REXO3 family.</text>
</comment>
<dbReference type="EMBL" id="WWBZ02000016">
    <property type="protein sequence ID" value="KAF4310186.1"/>
    <property type="molecule type" value="Genomic_DNA"/>
</dbReference>
<keyword evidence="10" id="KW-1185">Reference proteome</keyword>
<evidence type="ECO:0000256" key="6">
    <source>
        <dbReference type="ARBA" id="ARBA00023242"/>
    </source>
</evidence>
<dbReference type="SMART" id="SM00479">
    <property type="entry name" value="EXOIII"/>
    <property type="match status" value="1"/>
</dbReference>
<organism evidence="9 10">
    <name type="scientific">Botryosphaeria dothidea</name>
    <dbReference type="NCBI Taxonomy" id="55169"/>
    <lineage>
        <taxon>Eukaryota</taxon>
        <taxon>Fungi</taxon>
        <taxon>Dikarya</taxon>
        <taxon>Ascomycota</taxon>
        <taxon>Pezizomycotina</taxon>
        <taxon>Dothideomycetes</taxon>
        <taxon>Dothideomycetes incertae sedis</taxon>
        <taxon>Botryosphaeriales</taxon>
        <taxon>Botryosphaeriaceae</taxon>
        <taxon>Botryosphaeria</taxon>
    </lineage>
</organism>
<evidence type="ECO:0000256" key="5">
    <source>
        <dbReference type="ARBA" id="ARBA00022839"/>
    </source>
</evidence>
<evidence type="ECO:0000256" key="3">
    <source>
        <dbReference type="ARBA" id="ARBA00022722"/>
    </source>
</evidence>
<dbReference type="InterPro" id="IPR034922">
    <property type="entry name" value="REX1-like_exo"/>
</dbReference>
<dbReference type="GO" id="GO:0005634">
    <property type="term" value="C:nucleus"/>
    <property type="evidence" value="ECO:0007669"/>
    <property type="project" value="UniProtKB-SubCell"/>
</dbReference>
<protein>
    <submittedName>
        <fullName evidence="9">Exonuclease</fullName>
    </submittedName>
</protein>
<evidence type="ECO:0000256" key="4">
    <source>
        <dbReference type="ARBA" id="ARBA00022801"/>
    </source>
</evidence>
<feature type="region of interest" description="Disordered" evidence="7">
    <location>
        <begin position="259"/>
        <end position="279"/>
    </location>
</feature>
<comment type="caution">
    <text evidence="9">The sequence shown here is derived from an EMBL/GenBank/DDBJ whole genome shotgun (WGS) entry which is preliminary data.</text>
</comment>
<dbReference type="SUPFAM" id="SSF53098">
    <property type="entry name" value="Ribonuclease H-like"/>
    <property type="match status" value="1"/>
</dbReference>
<evidence type="ECO:0000259" key="8">
    <source>
        <dbReference type="SMART" id="SM00479"/>
    </source>
</evidence>
<comment type="subcellular location">
    <subcellularLocation>
        <location evidence="1">Nucleus</location>
    </subcellularLocation>
</comment>
<keyword evidence="5 9" id="KW-0269">Exonuclease</keyword>
<evidence type="ECO:0000256" key="7">
    <source>
        <dbReference type="SAM" id="MobiDB-lite"/>
    </source>
</evidence>
<reference evidence="9" key="1">
    <citation type="submission" date="2020-04" db="EMBL/GenBank/DDBJ databases">
        <title>Genome Assembly and Annotation of Botryosphaeria dothidea sdau 11-99, a Latent Pathogen of Apple Fruit Ring Rot in China.</title>
        <authorList>
            <person name="Yu C."/>
            <person name="Diao Y."/>
            <person name="Lu Q."/>
            <person name="Zhao J."/>
            <person name="Cui S."/>
            <person name="Peng C."/>
            <person name="He B."/>
            <person name="Liu H."/>
        </authorList>
    </citation>
    <scope>NUCLEOTIDE SEQUENCE [LARGE SCALE GENOMIC DNA]</scope>
    <source>
        <strain evidence="9">Sdau11-99</strain>
    </source>
</reference>
<dbReference type="InterPro" id="IPR013520">
    <property type="entry name" value="Ribonucl_H"/>
</dbReference>
<dbReference type="Proteomes" id="UP000572817">
    <property type="component" value="Unassembled WGS sequence"/>
</dbReference>
<dbReference type="InterPro" id="IPR036397">
    <property type="entry name" value="RNaseH_sf"/>
</dbReference>
<dbReference type="InterPro" id="IPR047021">
    <property type="entry name" value="REXO1/3/4-like"/>
</dbReference>
<feature type="compositionally biased region" description="Basic and acidic residues" evidence="7">
    <location>
        <begin position="270"/>
        <end position="279"/>
    </location>
</feature>
<dbReference type="PANTHER" id="PTHR12801">
    <property type="entry name" value="RNA EXONUCLEASE REXO1 / RECO3 FAMILY MEMBER-RELATED"/>
    <property type="match status" value="1"/>
</dbReference>
<feature type="compositionally biased region" description="Polar residues" evidence="7">
    <location>
        <begin position="20"/>
        <end position="39"/>
    </location>
</feature>
<dbReference type="PANTHER" id="PTHR12801:SF115">
    <property type="entry name" value="FI18136P1-RELATED"/>
    <property type="match status" value="1"/>
</dbReference>
<keyword evidence="6" id="KW-0539">Nucleus</keyword>
<evidence type="ECO:0000313" key="9">
    <source>
        <dbReference type="EMBL" id="KAF4310186.1"/>
    </source>
</evidence>
<evidence type="ECO:0000256" key="1">
    <source>
        <dbReference type="ARBA" id="ARBA00004123"/>
    </source>
</evidence>
<dbReference type="GO" id="GO:0003676">
    <property type="term" value="F:nucleic acid binding"/>
    <property type="evidence" value="ECO:0007669"/>
    <property type="project" value="InterPro"/>
</dbReference>
<dbReference type="AlphaFoldDB" id="A0A8H4IZU6"/>
<feature type="domain" description="Exonuclease" evidence="8">
    <location>
        <begin position="308"/>
        <end position="470"/>
    </location>
</feature>
<gene>
    <name evidence="9" type="ORF">GTA08_BOTSDO02485</name>
</gene>
<dbReference type="Gene3D" id="3.30.420.10">
    <property type="entry name" value="Ribonuclease H-like superfamily/Ribonuclease H"/>
    <property type="match status" value="1"/>
</dbReference>
<feature type="compositionally biased region" description="Basic and acidic residues" evidence="7">
    <location>
        <begin position="208"/>
        <end position="226"/>
    </location>
</feature>
<dbReference type="Pfam" id="PF00929">
    <property type="entry name" value="RNase_T"/>
    <property type="match status" value="1"/>
</dbReference>
<feature type="region of interest" description="Disordered" evidence="7">
    <location>
        <begin position="593"/>
        <end position="640"/>
    </location>
</feature>
<dbReference type="InterPro" id="IPR012337">
    <property type="entry name" value="RNaseH-like_sf"/>
</dbReference>
<dbReference type="FunFam" id="3.30.420.10:FF:000019">
    <property type="entry name" value="RNA exonuclease NEF-sp"/>
    <property type="match status" value="1"/>
</dbReference>
<dbReference type="GO" id="GO:0004527">
    <property type="term" value="F:exonuclease activity"/>
    <property type="evidence" value="ECO:0007669"/>
    <property type="project" value="UniProtKB-KW"/>
</dbReference>
<keyword evidence="3" id="KW-0540">Nuclease</keyword>
<dbReference type="CDD" id="cd06145">
    <property type="entry name" value="REX1_like"/>
    <property type="match status" value="1"/>
</dbReference>
<accession>A0A8H4IZU6</accession>
<sequence length="750" mass="83103">MAGQKRSHEEFAEGDPALTEPQSRPQQSRDASTDGTGSANDGWETYESKGTKKLKKIPGEKSKNYPSIVHSPTARLQSTVKIGDLQNLILYILSDAASPRWVAVKNHNQIRRVVTVMVPGLESDMFDGSIPLDEAAPTPAQHSKDKDNSSVSPDDYYPKQLVSEKLPDPLRPFADMFPHIWPIKSPGDDKFSKLHSPLHAILTAPIPKTKEEKKKGPQSARDRDWKNRRTPITTFIAKLDQLMEDGDDWTIHPAMYTTEEEKTEGLSSRKAKERDSEHGWVDTTVTSLKEGDVPDRQIQDGSVTAGRKILAIDCEMCKTGEDVFELTRISIVDWNGDVVMDEFVKPERPITDYLTPYSGITPEKLADVTTTLADIQKRLLEIITPHTILVGHSINSDLNALKMTHPFIVDTAFIYPHPRGPPLKCSLKWLSQKYLSKEIQTGHGSSGHDSIEDARSTLELVKQKCEKGELWGTGEANGESIFKRLGRSRKPKNQSTSAAEEFRTGAVVDWGDPRRGFGAAATATFGCKNDDDVVKNIQAAVNGEAAGSERGIQGKGVDFVWARMRELEAVRGWWTRTKTLDNAQLLANALSGSAKPAAEVTTDDSAVEKEATVATTEESIAQDERTKKTGVPTGGEAKGLDIKEIPAEKPVDATAEGPTTSELAEAVRKTTNRIKEIYDSLPPCTAFIIYSGSGDPREITRLQQMNQQFKREYRIKNWDHLSVKWTDTEEQMMKKACKKAREGVGFVVVK</sequence>
<keyword evidence="4" id="KW-0378">Hydrolase</keyword>
<feature type="region of interest" description="Disordered" evidence="7">
    <location>
        <begin position="207"/>
        <end position="226"/>
    </location>
</feature>
<proteinExistence type="inferred from homology"/>
<feature type="compositionally biased region" description="Basic and acidic residues" evidence="7">
    <location>
        <begin position="1"/>
        <end position="11"/>
    </location>
</feature>
<evidence type="ECO:0000256" key="2">
    <source>
        <dbReference type="ARBA" id="ARBA00006357"/>
    </source>
</evidence>
<evidence type="ECO:0000313" key="10">
    <source>
        <dbReference type="Proteomes" id="UP000572817"/>
    </source>
</evidence>
<feature type="region of interest" description="Disordered" evidence="7">
    <location>
        <begin position="1"/>
        <end position="68"/>
    </location>
</feature>
<dbReference type="OrthoDB" id="206335at2759"/>